<dbReference type="AlphaFoldDB" id="A0A3A4N7V1"/>
<protein>
    <recommendedName>
        <fullName evidence="3">Tetratricopeptide repeat protein</fullName>
    </recommendedName>
</protein>
<comment type="caution">
    <text evidence="1">The sequence shown here is derived from an EMBL/GenBank/DDBJ whole genome shotgun (WGS) entry which is preliminary data.</text>
</comment>
<name>A0A3A4N7V1_ABYX5</name>
<dbReference type="Gene3D" id="1.25.40.10">
    <property type="entry name" value="Tetratricopeptide repeat domain"/>
    <property type="match status" value="1"/>
</dbReference>
<evidence type="ECO:0000313" key="1">
    <source>
        <dbReference type="EMBL" id="RJP17753.1"/>
    </source>
</evidence>
<dbReference type="SUPFAM" id="SSF48452">
    <property type="entry name" value="TPR-like"/>
    <property type="match status" value="1"/>
</dbReference>
<proteinExistence type="predicted"/>
<accession>A0A3A4N7V1</accession>
<reference evidence="1 2" key="1">
    <citation type="journal article" date="2017" name="ISME J.">
        <title>Energy and carbon metabolisms in a deep terrestrial subsurface fluid microbial community.</title>
        <authorList>
            <person name="Momper L."/>
            <person name="Jungbluth S.P."/>
            <person name="Lee M.D."/>
            <person name="Amend J.P."/>
        </authorList>
    </citation>
    <scope>NUCLEOTIDE SEQUENCE [LARGE SCALE GENOMIC DNA]</scope>
    <source>
        <strain evidence="1">SURF_5</strain>
    </source>
</reference>
<sequence>MSSEDNPSFMHLGHLHESAEQNPELALRHYGRAIEFLRAGDKARASDELRQVLRYDPDFSEALARLGSLSSGGE</sequence>
<evidence type="ECO:0000313" key="2">
    <source>
        <dbReference type="Proteomes" id="UP000265882"/>
    </source>
</evidence>
<dbReference type="Proteomes" id="UP000265882">
    <property type="component" value="Unassembled WGS sequence"/>
</dbReference>
<gene>
    <name evidence="1" type="ORF">C4520_15830</name>
</gene>
<evidence type="ECO:0008006" key="3">
    <source>
        <dbReference type="Google" id="ProtNLM"/>
    </source>
</evidence>
<dbReference type="EMBL" id="QZKU01000111">
    <property type="protein sequence ID" value="RJP17753.1"/>
    <property type="molecule type" value="Genomic_DNA"/>
</dbReference>
<dbReference type="InterPro" id="IPR011990">
    <property type="entry name" value="TPR-like_helical_dom_sf"/>
</dbReference>
<organism evidence="1 2">
    <name type="scientific">Abyssobacteria bacterium (strain SURF_5)</name>
    <dbReference type="NCBI Taxonomy" id="2093360"/>
    <lineage>
        <taxon>Bacteria</taxon>
        <taxon>Pseudomonadati</taxon>
        <taxon>Candidatus Hydrogenedentota</taxon>
        <taxon>Candidatus Abyssobacteria</taxon>
    </lineage>
</organism>